<dbReference type="Proteomes" id="UP001321766">
    <property type="component" value="Chromosome"/>
</dbReference>
<evidence type="ECO:0000313" key="5">
    <source>
        <dbReference type="Proteomes" id="UP001321766"/>
    </source>
</evidence>
<name>A0ABM8BAC0_9BIFI</name>
<keyword evidence="1" id="KW-0233">DNA recombination</keyword>
<evidence type="ECO:0000313" key="4">
    <source>
        <dbReference type="EMBL" id="BDR53864.1"/>
    </source>
</evidence>
<dbReference type="SUPFAM" id="SSF53098">
    <property type="entry name" value="Ribonuclease H-like"/>
    <property type="match status" value="1"/>
</dbReference>
<dbReference type="InterPro" id="IPR036397">
    <property type="entry name" value="RNaseH_sf"/>
</dbReference>
<accession>A0ABM8BAC0</accession>
<proteinExistence type="predicted"/>
<dbReference type="NCBIfam" id="NF033563">
    <property type="entry name" value="transpos_IS30"/>
    <property type="match status" value="1"/>
</dbReference>
<sequence>MSISYSHLSAAERHLIGAGVASGISIRQIARQLGRPASTVSREIKRNTWLPSNQAEAYRPYRPNRLKTGPWTNRYYVSGEAQHKAERRQAEPRKPRRMASDRLCAQVARGLRAGWSPAAISGWLTLAWPDDPSMRVCAESVYRWIYSTKARTHEWAQYLSRAHRRRRKAQGRRGKGPTIIRRTPISQRPENVNTREQFSHWEADSVIGSGAANLHTEVERKTRFLIVRKVTDKSAANTISAQLAIFTALPAAARLSVTCDNGTEFARHYELTDTLGMNTWFADPYSSWQRGSNENRNGILRRYLPKSTNLDNLDETELQTIVDTINNTPPKSHKLENTRPSMARRNRQPTTIKPTTTIALVNRQRAAPPYLTCTIEWHSGSAFR</sequence>
<feature type="domain" description="Integrase catalytic" evidence="3">
    <location>
        <begin position="185"/>
        <end position="348"/>
    </location>
</feature>
<keyword evidence="5" id="KW-1185">Reference proteome</keyword>
<evidence type="ECO:0000256" key="2">
    <source>
        <dbReference type="SAM" id="MobiDB-lite"/>
    </source>
</evidence>
<dbReference type="Pfam" id="PF13936">
    <property type="entry name" value="HTH_38"/>
    <property type="match status" value="1"/>
</dbReference>
<dbReference type="EMBL" id="AP026798">
    <property type="protein sequence ID" value="BDR53864.1"/>
    <property type="molecule type" value="Genomic_DNA"/>
</dbReference>
<evidence type="ECO:0000259" key="3">
    <source>
        <dbReference type="PROSITE" id="PS50994"/>
    </source>
</evidence>
<dbReference type="Gene3D" id="3.30.420.10">
    <property type="entry name" value="Ribonuclease H-like superfamily/Ribonuclease H"/>
    <property type="match status" value="1"/>
</dbReference>
<dbReference type="PANTHER" id="PTHR10948:SF23">
    <property type="entry name" value="TRANSPOSASE INSI FOR INSERTION SEQUENCE ELEMENT IS30A-RELATED"/>
    <property type="match status" value="1"/>
</dbReference>
<dbReference type="InterPro" id="IPR053392">
    <property type="entry name" value="Transposase_IS30-like"/>
</dbReference>
<organism evidence="4 5">
    <name type="scientific">Bombiscardovia nodaiensis</name>
    <dbReference type="NCBI Taxonomy" id="2932181"/>
    <lineage>
        <taxon>Bacteria</taxon>
        <taxon>Bacillati</taxon>
        <taxon>Actinomycetota</taxon>
        <taxon>Actinomycetes</taxon>
        <taxon>Bifidobacteriales</taxon>
        <taxon>Bifidobacteriaceae</taxon>
        <taxon>Bombiscardovia</taxon>
    </lineage>
</organism>
<gene>
    <name evidence="4" type="ORF">KIM372_17710</name>
</gene>
<dbReference type="InterPro" id="IPR001584">
    <property type="entry name" value="Integrase_cat-core"/>
</dbReference>
<feature type="compositionally biased region" description="Basic and acidic residues" evidence="2">
    <location>
        <begin position="81"/>
        <end position="93"/>
    </location>
</feature>
<reference evidence="4 5" key="1">
    <citation type="journal article" date="2023" name="Microbiol. Spectr.">
        <title>Symbiosis of Carpenter Bees with Uncharacterized Lactic Acid Bacteria Showing NAD Auxotrophy.</title>
        <authorList>
            <person name="Kawasaki S."/>
            <person name="Ozawa K."/>
            <person name="Mori T."/>
            <person name="Yamamoto A."/>
            <person name="Ito M."/>
            <person name="Ohkuma M."/>
            <person name="Sakamoto M."/>
            <person name="Matsutani M."/>
        </authorList>
    </citation>
    <scope>NUCLEOTIDE SEQUENCE [LARGE SCALE GENOMIC DNA]</scope>
    <source>
        <strain evidence="4 5">Kim37-2</strain>
    </source>
</reference>
<evidence type="ECO:0000256" key="1">
    <source>
        <dbReference type="ARBA" id="ARBA00023172"/>
    </source>
</evidence>
<feature type="region of interest" description="Disordered" evidence="2">
    <location>
        <begin position="77"/>
        <end position="99"/>
    </location>
</feature>
<dbReference type="PROSITE" id="PS50994">
    <property type="entry name" value="INTEGRASE"/>
    <property type="match status" value="1"/>
</dbReference>
<dbReference type="PANTHER" id="PTHR10948">
    <property type="entry name" value="TRANSPOSASE"/>
    <property type="match status" value="1"/>
</dbReference>
<protein>
    <submittedName>
        <fullName evidence="4">IS30 family transposase</fullName>
    </submittedName>
</protein>
<dbReference type="InterPro" id="IPR025246">
    <property type="entry name" value="IS30-like_HTH"/>
</dbReference>
<dbReference type="InterPro" id="IPR051917">
    <property type="entry name" value="Transposase-Integrase"/>
</dbReference>
<dbReference type="InterPro" id="IPR012337">
    <property type="entry name" value="RNaseH-like_sf"/>
</dbReference>